<feature type="non-terminal residue" evidence="1">
    <location>
        <position position="282"/>
    </location>
</feature>
<organism evidence="1 2">
    <name type="scientific">Racocetra persica</name>
    <dbReference type="NCBI Taxonomy" id="160502"/>
    <lineage>
        <taxon>Eukaryota</taxon>
        <taxon>Fungi</taxon>
        <taxon>Fungi incertae sedis</taxon>
        <taxon>Mucoromycota</taxon>
        <taxon>Glomeromycotina</taxon>
        <taxon>Glomeromycetes</taxon>
        <taxon>Diversisporales</taxon>
        <taxon>Gigasporaceae</taxon>
        <taxon>Racocetra</taxon>
    </lineage>
</organism>
<evidence type="ECO:0000313" key="2">
    <source>
        <dbReference type="Proteomes" id="UP000789920"/>
    </source>
</evidence>
<reference evidence="1" key="1">
    <citation type="submission" date="2021-06" db="EMBL/GenBank/DDBJ databases">
        <authorList>
            <person name="Kallberg Y."/>
            <person name="Tangrot J."/>
            <person name="Rosling A."/>
        </authorList>
    </citation>
    <scope>NUCLEOTIDE SEQUENCE</scope>
    <source>
        <strain evidence="1">MA461A</strain>
    </source>
</reference>
<keyword evidence="2" id="KW-1185">Reference proteome</keyword>
<gene>
    <name evidence="1" type="ORF">RPERSI_LOCUS8394</name>
</gene>
<evidence type="ECO:0000313" key="1">
    <source>
        <dbReference type="EMBL" id="CAG8664053.1"/>
    </source>
</evidence>
<sequence>MDERQSRNVGRANRPASDAFKEEDNIIAELVTPENPDENNNSTKYLCIVLDIEYDTSKIPFQYQLSLRYLYAVNNRYDYVISSLPDRDYTQKSNLTARDVDQNSNNSSTTKSNRTKQIELGLLISRSTRILTPGYYEAQENRYSQNGTIYRVITATASYTSLFYAVLYPPITIEFLTNPNETTYKETSYQDLIYCKYQFTWTSILDGYVNRKCKDDSKFLAISYVNGSSLFGFTFYSLDEMNIYAHTTAPDIADQDFFFKSTSEKSGSRKLKEEISGQPQHL</sequence>
<dbReference type="EMBL" id="CAJVQC010015133">
    <property type="protein sequence ID" value="CAG8664053.1"/>
    <property type="molecule type" value="Genomic_DNA"/>
</dbReference>
<comment type="caution">
    <text evidence="1">The sequence shown here is derived from an EMBL/GenBank/DDBJ whole genome shotgun (WGS) entry which is preliminary data.</text>
</comment>
<name>A0ACA9NMB0_9GLOM</name>
<feature type="non-terminal residue" evidence="1">
    <location>
        <position position="1"/>
    </location>
</feature>
<accession>A0ACA9NMB0</accession>
<dbReference type="Proteomes" id="UP000789920">
    <property type="component" value="Unassembled WGS sequence"/>
</dbReference>
<proteinExistence type="predicted"/>
<protein>
    <submittedName>
        <fullName evidence="1">18508_t:CDS:1</fullName>
    </submittedName>
</protein>